<sequence>MNEEIVVNTDTCYWLAEEKAADYFNILYDQIHQKTHIPPLITDLKSWSHHRRHRHSLFSLFSSHRKKPESYNHYVKWLEQKGKLDDYLERSVSYIYLRDMGKDLSSAGTRIKVRNVVEHLKKQISQRKESDLDAEQFNIAWLYRIAQKYQFESTMIWFIEKLKTISSVIPEEMDAEKAQLKLIKIITGVMINELEEKGEGMSPEELSRTLDTAVRLGYAYGLTYPFIDDLLDSKVLSEEEAKRYSEIIRTTLVTGSVPALGKWQGKNRHLVQFAHSELKKAFEYIKNHQTESTKNNFLEQAYVFFQAQEEDRNKDLLNGRYTNEDIFIPVILKSASSRLMIHAITSGENTEGLDQYTFYYGIYNQLSDDLRDMYSDLKEGTVTPYTYYLKHHKERPDLINPFELYWAVTHNLIHNIYHSDPKTCEVILGRAINGLKRLRAQFGTEKYNELMNRFASGIPKLNNLVQKISHKVDDVAFLDKLIRDQLIADLRNSSREQEEFFKSIEKIHPRINQMLTMPEEDALPQDPIIDAANYSLSGDGKRLRPIVTWMMGVHGYGLKSSEIEPLIKSLEYMHTASLIFDDLPSQDNATTRRGKPTLHQVYRTSIAELTALFMTQRAVREETKLDAFDADTVLKVIHYSTKSTEEMCKGQVMDLNAKGKNLTLDEMNTISFYKTGLGFEVALVLPAMLAQAGESEISALKKFSRHFGITFQIKDDLLDVEGDQQRIGKNTGIDAENNHSNFVSILGVEGARKAMWDHYCEAMDALQEVPRNTAFLKQLLTYFVNRDH</sequence>
<dbReference type="Gene3D" id="1.10.600.10">
    <property type="entry name" value="Farnesyl Diphosphate Synthase"/>
    <property type="match status" value="1"/>
</dbReference>
<evidence type="ECO:0000313" key="7">
    <source>
        <dbReference type="EMBL" id="GAA0487197.1"/>
    </source>
</evidence>
<keyword evidence="5" id="KW-0460">Magnesium</keyword>
<gene>
    <name evidence="7" type="ORF">GCM10008986_10840</name>
</gene>
<dbReference type="PROSITE" id="PS00723">
    <property type="entry name" value="POLYPRENYL_SYNTHASE_1"/>
    <property type="match status" value="1"/>
</dbReference>
<dbReference type="Proteomes" id="UP001500880">
    <property type="component" value="Unassembled WGS sequence"/>
</dbReference>
<evidence type="ECO:0000256" key="4">
    <source>
        <dbReference type="ARBA" id="ARBA00022723"/>
    </source>
</evidence>
<dbReference type="PANTHER" id="PTHR43281">
    <property type="entry name" value="FARNESYL DIPHOSPHATE SYNTHASE"/>
    <property type="match status" value="1"/>
</dbReference>
<dbReference type="InterPro" id="IPR008949">
    <property type="entry name" value="Isoprenoid_synthase_dom_sf"/>
</dbReference>
<keyword evidence="3" id="KW-0808">Transferase</keyword>
<name>A0ABP3KXC2_9BACI</name>
<comment type="similarity">
    <text evidence="2">Belongs to the FPP/GGPP synthase family.</text>
</comment>
<reference evidence="8" key="1">
    <citation type="journal article" date="2019" name="Int. J. Syst. Evol. Microbiol.">
        <title>The Global Catalogue of Microorganisms (GCM) 10K type strain sequencing project: providing services to taxonomists for standard genome sequencing and annotation.</title>
        <authorList>
            <consortium name="The Broad Institute Genomics Platform"/>
            <consortium name="The Broad Institute Genome Sequencing Center for Infectious Disease"/>
            <person name="Wu L."/>
            <person name="Ma J."/>
        </authorList>
    </citation>
    <scope>NUCLEOTIDE SEQUENCE [LARGE SCALE GENOMIC DNA]</scope>
    <source>
        <strain evidence="8">JCM 12389</strain>
    </source>
</reference>
<keyword evidence="4" id="KW-0479">Metal-binding</keyword>
<evidence type="ECO:0000256" key="6">
    <source>
        <dbReference type="ARBA" id="ARBA00023229"/>
    </source>
</evidence>
<protein>
    <recommendedName>
        <fullName evidence="9">Geranylgeranyl pyrophosphate synthase</fullName>
    </recommendedName>
</protein>
<dbReference type="SFLD" id="SFLDS00005">
    <property type="entry name" value="Isoprenoid_Synthase_Type_I"/>
    <property type="match status" value="1"/>
</dbReference>
<dbReference type="RefSeq" id="WP_343838472.1">
    <property type="nucleotide sequence ID" value="NZ_BAAADO010000002.1"/>
</dbReference>
<dbReference type="PANTHER" id="PTHR43281:SF1">
    <property type="entry name" value="FARNESYL DIPHOSPHATE SYNTHASE"/>
    <property type="match status" value="1"/>
</dbReference>
<dbReference type="InterPro" id="IPR033749">
    <property type="entry name" value="Polyprenyl_synt_CS"/>
</dbReference>
<organism evidence="7 8">
    <name type="scientific">Salinibacillus aidingensis</name>
    <dbReference type="NCBI Taxonomy" id="237684"/>
    <lineage>
        <taxon>Bacteria</taxon>
        <taxon>Bacillati</taxon>
        <taxon>Bacillota</taxon>
        <taxon>Bacilli</taxon>
        <taxon>Bacillales</taxon>
        <taxon>Bacillaceae</taxon>
        <taxon>Salinibacillus</taxon>
    </lineage>
</organism>
<dbReference type="CDD" id="cd00685">
    <property type="entry name" value="Trans_IPPS_HT"/>
    <property type="match status" value="1"/>
</dbReference>
<comment type="caution">
    <text evidence="7">The sequence shown here is derived from an EMBL/GenBank/DDBJ whole genome shotgun (WGS) entry which is preliminary data.</text>
</comment>
<evidence type="ECO:0008006" key="9">
    <source>
        <dbReference type="Google" id="ProtNLM"/>
    </source>
</evidence>
<keyword evidence="6" id="KW-0414">Isoprene biosynthesis</keyword>
<keyword evidence="8" id="KW-1185">Reference proteome</keyword>
<dbReference type="PROSITE" id="PS00444">
    <property type="entry name" value="POLYPRENYL_SYNTHASE_2"/>
    <property type="match status" value="1"/>
</dbReference>
<dbReference type="Pfam" id="PF00348">
    <property type="entry name" value="polyprenyl_synt"/>
    <property type="match status" value="1"/>
</dbReference>
<proteinExistence type="inferred from homology"/>
<evidence type="ECO:0000256" key="5">
    <source>
        <dbReference type="ARBA" id="ARBA00022842"/>
    </source>
</evidence>
<evidence type="ECO:0000256" key="1">
    <source>
        <dbReference type="ARBA" id="ARBA00001946"/>
    </source>
</evidence>
<evidence type="ECO:0000256" key="2">
    <source>
        <dbReference type="ARBA" id="ARBA00006706"/>
    </source>
</evidence>
<accession>A0ABP3KXC2</accession>
<dbReference type="EMBL" id="BAAADO010000002">
    <property type="protein sequence ID" value="GAA0487197.1"/>
    <property type="molecule type" value="Genomic_DNA"/>
</dbReference>
<dbReference type="SUPFAM" id="SSF48576">
    <property type="entry name" value="Terpenoid synthases"/>
    <property type="match status" value="2"/>
</dbReference>
<evidence type="ECO:0000313" key="8">
    <source>
        <dbReference type="Proteomes" id="UP001500880"/>
    </source>
</evidence>
<dbReference type="InterPro" id="IPR000092">
    <property type="entry name" value="Polyprenyl_synt"/>
</dbReference>
<comment type="cofactor">
    <cofactor evidence="1">
        <name>Mg(2+)</name>
        <dbReference type="ChEBI" id="CHEBI:18420"/>
    </cofactor>
</comment>
<evidence type="ECO:0000256" key="3">
    <source>
        <dbReference type="ARBA" id="ARBA00022679"/>
    </source>
</evidence>